<keyword evidence="8 12" id="KW-1133">Transmembrane helix</keyword>
<keyword evidence="14" id="KW-1185">Reference proteome</keyword>
<dbReference type="EMBL" id="VEPZ02001731">
    <property type="protein sequence ID" value="KAE8660407.1"/>
    <property type="molecule type" value="Genomic_DNA"/>
</dbReference>
<keyword evidence="10" id="KW-0675">Receptor</keyword>
<evidence type="ECO:0000256" key="9">
    <source>
        <dbReference type="ARBA" id="ARBA00023136"/>
    </source>
</evidence>
<keyword evidence="6" id="KW-0732">Signal</keyword>
<keyword evidence="7" id="KW-0677">Repeat</keyword>
<proteinExistence type="predicted"/>
<evidence type="ECO:0000256" key="2">
    <source>
        <dbReference type="ARBA" id="ARBA00004479"/>
    </source>
</evidence>
<keyword evidence="11" id="KW-0325">Glycoprotein</keyword>
<dbReference type="PANTHER" id="PTHR27000:SF787">
    <property type="entry name" value="RECEPTOR-LIKE PROTEIN 39"/>
    <property type="match status" value="1"/>
</dbReference>
<evidence type="ECO:0000256" key="1">
    <source>
        <dbReference type="ARBA" id="ARBA00004236"/>
    </source>
</evidence>
<sequence>MARRQQINRKSSSSFALLSFIFSPSRMMAVLLKRLLFFSLVSTLVTISLQQEQPVLNSAEQDLVYRVLSSINSAIPWHTLFPDDLCSYPPHGVVCDYFTDPTTKNVTVHITELSFGYVSDFTPNPPCYPDSTFSPLLVTSFKHLRKLFFYQCFTKTQVFIPEIPTTFGSSLEELVFINNPAFVGPISGIIRNFTSLKRLVLTGNGIYGSIPDAIGDLVNAEEIKLSRNKLSGNVSVSLSKLKKLKVLDLSGNGFNGNVPCTVGNLPELLKLDLSSNGFSGKIPESLSNLKALEFLDLSYNRFGNFGVPPFLAEMPGLKEVHLSGNLLGGEIPEIWVNLGGIVGIGFSNVGLVGEIPASMGVHLRNMCYLSLDNNKLQGKVPKEFGFLEFVNEINLENNNLSGRVPFSANFTAKVGEKLRLNGNPELCVDEKWSHGKNFGELKKCCNPDISKPVIFIGTSHSRMLSSSFLVLFLFWALFIVFV</sequence>
<dbReference type="Pfam" id="PF00560">
    <property type="entry name" value="LRR_1"/>
    <property type="match status" value="2"/>
</dbReference>
<protein>
    <submittedName>
        <fullName evidence="13">TBC1 domain family member 15-like isoform X1</fullName>
    </submittedName>
</protein>
<keyword evidence="4" id="KW-0433">Leucine-rich repeat</keyword>
<dbReference type="AlphaFoldDB" id="A0A6A2XVT7"/>
<organism evidence="13 14">
    <name type="scientific">Hibiscus syriacus</name>
    <name type="common">Rose of Sharon</name>
    <dbReference type="NCBI Taxonomy" id="106335"/>
    <lineage>
        <taxon>Eukaryota</taxon>
        <taxon>Viridiplantae</taxon>
        <taxon>Streptophyta</taxon>
        <taxon>Embryophyta</taxon>
        <taxon>Tracheophyta</taxon>
        <taxon>Spermatophyta</taxon>
        <taxon>Magnoliopsida</taxon>
        <taxon>eudicotyledons</taxon>
        <taxon>Gunneridae</taxon>
        <taxon>Pentapetalae</taxon>
        <taxon>rosids</taxon>
        <taxon>malvids</taxon>
        <taxon>Malvales</taxon>
        <taxon>Malvaceae</taxon>
        <taxon>Malvoideae</taxon>
        <taxon>Hibiscus</taxon>
    </lineage>
</organism>
<dbReference type="PANTHER" id="PTHR27000">
    <property type="entry name" value="LEUCINE-RICH REPEAT RECEPTOR-LIKE PROTEIN KINASE FAMILY PROTEIN-RELATED"/>
    <property type="match status" value="1"/>
</dbReference>
<dbReference type="Proteomes" id="UP000436088">
    <property type="component" value="Unassembled WGS sequence"/>
</dbReference>
<evidence type="ECO:0000313" key="13">
    <source>
        <dbReference type="EMBL" id="KAE8660407.1"/>
    </source>
</evidence>
<dbReference type="FunFam" id="3.80.10.10:FF:000299">
    <property type="entry name" value="Piriformospora indica-insensitive protein 2"/>
    <property type="match status" value="1"/>
</dbReference>
<evidence type="ECO:0000256" key="10">
    <source>
        <dbReference type="ARBA" id="ARBA00023170"/>
    </source>
</evidence>
<evidence type="ECO:0000256" key="3">
    <source>
        <dbReference type="ARBA" id="ARBA00022475"/>
    </source>
</evidence>
<reference evidence="13" key="1">
    <citation type="submission" date="2019-09" db="EMBL/GenBank/DDBJ databases">
        <title>Draft genome information of white flower Hibiscus syriacus.</title>
        <authorList>
            <person name="Kim Y.-M."/>
        </authorList>
    </citation>
    <scope>NUCLEOTIDE SEQUENCE [LARGE SCALE GENOMIC DNA]</scope>
    <source>
        <strain evidence="13">YM2019G1</strain>
    </source>
</reference>
<dbReference type="InterPro" id="IPR001611">
    <property type="entry name" value="Leu-rich_rpt"/>
</dbReference>
<dbReference type="GO" id="GO:0005886">
    <property type="term" value="C:plasma membrane"/>
    <property type="evidence" value="ECO:0007669"/>
    <property type="project" value="UniProtKB-SubCell"/>
</dbReference>
<evidence type="ECO:0000256" key="7">
    <source>
        <dbReference type="ARBA" id="ARBA00022737"/>
    </source>
</evidence>
<evidence type="ECO:0000256" key="4">
    <source>
        <dbReference type="ARBA" id="ARBA00022614"/>
    </source>
</evidence>
<evidence type="ECO:0000256" key="11">
    <source>
        <dbReference type="ARBA" id="ARBA00023180"/>
    </source>
</evidence>
<dbReference type="InterPro" id="IPR032675">
    <property type="entry name" value="LRR_dom_sf"/>
</dbReference>
<feature type="transmembrane region" description="Helical" evidence="12">
    <location>
        <begin position="463"/>
        <end position="481"/>
    </location>
</feature>
<name>A0A6A2XVT7_HIBSY</name>
<evidence type="ECO:0000256" key="12">
    <source>
        <dbReference type="SAM" id="Phobius"/>
    </source>
</evidence>
<accession>A0A6A2XVT7</accession>
<evidence type="ECO:0000256" key="8">
    <source>
        <dbReference type="ARBA" id="ARBA00022989"/>
    </source>
</evidence>
<keyword evidence="9 12" id="KW-0472">Membrane</keyword>
<dbReference type="SUPFAM" id="SSF52058">
    <property type="entry name" value="L domain-like"/>
    <property type="match status" value="1"/>
</dbReference>
<evidence type="ECO:0000256" key="5">
    <source>
        <dbReference type="ARBA" id="ARBA00022692"/>
    </source>
</evidence>
<comment type="subcellular location">
    <subcellularLocation>
        <location evidence="1">Cell membrane</location>
    </subcellularLocation>
    <subcellularLocation>
        <location evidence="2">Membrane</location>
        <topology evidence="2">Single-pass type I membrane protein</topology>
    </subcellularLocation>
</comment>
<comment type="caution">
    <text evidence="13">The sequence shown here is derived from an EMBL/GenBank/DDBJ whole genome shotgun (WGS) entry which is preliminary data.</text>
</comment>
<gene>
    <name evidence="13" type="ORF">F3Y22_tig00116951pilonHSYRG00052</name>
</gene>
<keyword evidence="3" id="KW-1003">Cell membrane</keyword>
<evidence type="ECO:0000256" key="6">
    <source>
        <dbReference type="ARBA" id="ARBA00022729"/>
    </source>
</evidence>
<keyword evidence="5 12" id="KW-0812">Transmembrane</keyword>
<dbReference type="Pfam" id="PF13855">
    <property type="entry name" value="LRR_8"/>
    <property type="match status" value="2"/>
</dbReference>
<dbReference type="Gene3D" id="3.80.10.10">
    <property type="entry name" value="Ribonuclease Inhibitor"/>
    <property type="match status" value="1"/>
</dbReference>
<evidence type="ECO:0000313" key="14">
    <source>
        <dbReference type="Proteomes" id="UP000436088"/>
    </source>
</evidence>